<evidence type="ECO:0000313" key="3">
    <source>
        <dbReference type="EMBL" id="OGF23117.1"/>
    </source>
</evidence>
<dbReference type="PANTHER" id="PTHR30486">
    <property type="entry name" value="TWITCHING MOTILITY PROTEIN PILT"/>
    <property type="match status" value="1"/>
</dbReference>
<dbReference type="Proteomes" id="UP000176877">
    <property type="component" value="Unassembled WGS sequence"/>
</dbReference>
<dbReference type="Gene3D" id="3.30.450.90">
    <property type="match status" value="1"/>
</dbReference>
<evidence type="ECO:0000256" key="1">
    <source>
        <dbReference type="ARBA" id="ARBA00006611"/>
    </source>
</evidence>
<comment type="caution">
    <text evidence="3">The sequence shown here is derived from an EMBL/GenBank/DDBJ whole genome shotgun (WGS) entry which is preliminary data.</text>
</comment>
<accession>A0A1F5S8Y2</accession>
<gene>
    <name evidence="3" type="ORF">A3D45_03315</name>
</gene>
<dbReference type="AlphaFoldDB" id="A0A1F5S8Y2"/>
<comment type="similarity">
    <text evidence="1">Belongs to the GSP E family.</text>
</comment>
<dbReference type="GO" id="GO:0016887">
    <property type="term" value="F:ATP hydrolysis activity"/>
    <property type="evidence" value="ECO:0007669"/>
    <property type="project" value="InterPro"/>
</dbReference>
<dbReference type="InterPro" id="IPR001482">
    <property type="entry name" value="T2SS/T4SS_dom"/>
</dbReference>
<dbReference type="InterPro" id="IPR027417">
    <property type="entry name" value="P-loop_NTPase"/>
</dbReference>
<name>A0A1F5S8Y2_9BACT</name>
<evidence type="ECO:0000259" key="2">
    <source>
        <dbReference type="Pfam" id="PF00437"/>
    </source>
</evidence>
<reference evidence="3 4" key="1">
    <citation type="journal article" date="2016" name="Nat. Commun.">
        <title>Thousands of microbial genomes shed light on interconnected biogeochemical processes in an aquifer system.</title>
        <authorList>
            <person name="Anantharaman K."/>
            <person name="Brown C.T."/>
            <person name="Hug L.A."/>
            <person name="Sharon I."/>
            <person name="Castelle C.J."/>
            <person name="Probst A.J."/>
            <person name="Thomas B.C."/>
            <person name="Singh A."/>
            <person name="Wilkins M.J."/>
            <person name="Karaoz U."/>
            <person name="Brodie E.L."/>
            <person name="Williams K.H."/>
            <person name="Hubbard S.S."/>
            <person name="Banfield J.F."/>
        </authorList>
    </citation>
    <scope>NUCLEOTIDE SEQUENCE [LARGE SCALE GENOMIC DNA]</scope>
</reference>
<dbReference type="Gene3D" id="3.40.50.300">
    <property type="entry name" value="P-loop containing nucleotide triphosphate hydrolases"/>
    <property type="match status" value="1"/>
</dbReference>
<dbReference type="Pfam" id="PF00437">
    <property type="entry name" value="T2SSE"/>
    <property type="match status" value="1"/>
</dbReference>
<feature type="domain" description="Bacterial type II secretion system protein E" evidence="2">
    <location>
        <begin position="7"/>
        <end position="280"/>
    </location>
</feature>
<organism evidence="3 4">
    <name type="scientific">Candidatus Falkowbacteria bacterium RIFCSPHIGHO2_02_FULL_42_9</name>
    <dbReference type="NCBI Taxonomy" id="1797986"/>
    <lineage>
        <taxon>Bacteria</taxon>
        <taxon>Candidatus Falkowiibacteriota</taxon>
    </lineage>
</organism>
<dbReference type="EMBL" id="MFFT01000026">
    <property type="protein sequence ID" value="OGF23117.1"/>
    <property type="molecule type" value="Genomic_DNA"/>
</dbReference>
<dbReference type="SUPFAM" id="SSF52540">
    <property type="entry name" value="P-loop containing nucleoside triphosphate hydrolases"/>
    <property type="match status" value="1"/>
</dbReference>
<protein>
    <recommendedName>
        <fullName evidence="2">Bacterial type II secretion system protein E domain-containing protein</fullName>
    </recommendedName>
</protein>
<dbReference type="InterPro" id="IPR050921">
    <property type="entry name" value="T4SS_GSP_E_ATPase"/>
</dbReference>
<evidence type="ECO:0000313" key="4">
    <source>
        <dbReference type="Proteomes" id="UP000176877"/>
    </source>
</evidence>
<proteinExistence type="inferred from homology"/>
<dbReference type="PANTHER" id="PTHR30486:SF16">
    <property type="entry name" value="TWITCHING MOTILITY PROTEIN PILT"/>
    <property type="match status" value="1"/>
</dbReference>
<sequence>MEVPSILLNRILSEMAKKNGSDLHLAVGSPPMIRVDGEFSALAGQEMMTSEMLSKISETFLSPEEIVKLKESKSLILVKNISNFRFRINIFYQKGLLSLSFHYVPSVIKDFRELGLPEVTGNFLKINSGLLVIAGAYNSGKTTTAVSLLEEINKTSVKNIITIEDPIECLFVSKKSLITQRQVASDIKTAVDGLDYCLNEDVDIVYLNEIKDEEIFNRAMLKIFELASGNCLVILEINTDSSVRVLEKVLAGVSQKMTVEAARYNLADILVGVVVQKLNRRRGGGLILANEILLNNAAIKALIREGKIYQLESIMQMSKKEGMITLEKSLAGLIEAGEIRREDI</sequence>